<reference evidence="10" key="1">
    <citation type="submission" date="2020-08" db="EMBL/GenBank/DDBJ databases">
        <title>Genome public.</title>
        <authorList>
            <person name="Liu C."/>
            <person name="Sun Q."/>
        </authorList>
    </citation>
    <scope>NUCLEOTIDE SEQUENCE</scope>
    <source>
        <strain evidence="10">BX7</strain>
    </source>
</reference>
<dbReference type="InterPro" id="IPR041739">
    <property type="entry name" value="G5K_ProB"/>
</dbReference>
<dbReference type="Pfam" id="PF00696">
    <property type="entry name" value="AA_kinase"/>
    <property type="match status" value="1"/>
</dbReference>
<organism evidence="10 11">
    <name type="scientific">Feifania hominis</name>
    <dbReference type="NCBI Taxonomy" id="2763660"/>
    <lineage>
        <taxon>Bacteria</taxon>
        <taxon>Bacillati</taxon>
        <taxon>Bacillota</taxon>
        <taxon>Clostridia</taxon>
        <taxon>Eubacteriales</taxon>
        <taxon>Feifaniaceae</taxon>
        <taxon>Feifania</taxon>
    </lineage>
</organism>
<evidence type="ECO:0000256" key="7">
    <source>
        <dbReference type="ARBA" id="ARBA00022840"/>
    </source>
</evidence>
<dbReference type="InterPro" id="IPR005715">
    <property type="entry name" value="Glu_5kinase/COase_Synthase"/>
</dbReference>
<accession>A0A926HUQ3</accession>
<evidence type="ECO:0000313" key="10">
    <source>
        <dbReference type="EMBL" id="MBC8537154.1"/>
    </source>
</evidence>
<dbReference type="InterPro" id="IPR001057">
    <property type="entry name" value="Glu/AcGlu_kinase"/>
</dbReference>
<dbReference type="RefSeq" id="WP_249301489.1">
    <property type="nucleotide sequence ID" value="NZ_JACRSP010000005.1"/>
</dbReference>
<evidence type="ECO:0000256" key="2">
    <source>
        <dbReference type="ARBA" id="ARBA00022605"/>
    </source>
</evidence>
<dbReference type="CDD" id="cd04242">
    <property type="entry name" value="AAK_G5K_ProB"/>
    <property type="match status" value="1"/>
</dbReference>
<keyword evidence="5 8" id="KW-0547">Nucleotide-binding</keyword>
<dbReference type="InterPro" id="IPR011529">
    <property type="entry name" value="Glu_5kinase"/>
</dbReference>
<comment type="similarity">
    <text evidence="8">Belongs to the glutamate 5-kinase family.</text>
</comment>
<evidence type="ECO:0000256" key="8">
    <source>
        <dbReference type="HAMAP-Rule" id="MF_00456"/>
    </source>
</evidence>
<evidence type="ECO:0000256" key="4">
    <source>
        <dbReference type="ARBA" id="ARBA00022679"/>
    </source>
</evidence>
<feature type="binding site" evidence="8">
    <location>
        <position position="10"/>
    </location>
    <ligand>
        <name>ATP</name>
        <dbReference type="ChEBI" id="CHEBI:30616"/>
    </ligand>
</feature>
<keyword evidence="7 8" id="KW-0067">ATP-binding</keyword>
<comment type="pathway">
    <text evidence="8">Amino-acid biosynthesis; L-proline biosynthesis; L-glutamate 5-semialdehyde from L-glutamate: step 1/2.</text>
</comment>
<dbReference type="NCBIfam" id="TIGR01027">
    <property type="entry name" value="proB"/>
    <property type="match status" value="1"/>
</dbReference>
<dbReference type="InterPro" id="IPR036393">
    <property type="entry name" value="AceGlu_kinase-like_sf"/>
</dbReference>
<comment type="function">
    <text evidence="8">Catalyzes the transfer of a phosphate group to glutamate to form L-glutamate 5-phosphate.</text>
</comment>
<comment type="subcellular location">
    <subcellularLocation>
        <location evidence="8">Cytoplasm</location>
    </subcellularLocation>
</comment>
<feature type="binding site" evidence="8">
    <location>
        <begin position="211"/>
        <end position="217"/>
    </location>
    <ligand>
        <name>ATP</name>
        <dbReference type="ChEBI" id="CHEBI:30616"/>
    </ligand>
</feature>
<keyword evidence="11" id="KW-1185">Reference proteome</keyword>
<dbReference type="EC" id="2.7.2.11" evidence="8"/>
<keyword evidence="3 8" id="KW-0641">Proline biosynthesis</keyword>
<keyword evidence="6 8" id="KW-0418">Kinase</keyword>
<dbReference type="FunFam" id="3.40.1160.10:FF:000018">
    <property type="entry name" value="Glutamate 5-kinase"/>
    <property type="match status" value="1"/>
</dbReference>
<dbReference type="EMBL" id="JACRSP010000005">
    <property type="protein sequence ID" value="MBC8537154.1"/>
    <property type="molecule type" value="Genomic_DNA"/>
</dbReference>
<dbReference type="GO" id="GO:0005829">
    <property type="term" value="C:cytosol"/>
    <property type="evidence" value="ECO:0007669"/>
    <property type="project" value="TreeGrafter"/>
</dbReference>
<proteinExistence type="inferred from homology"/>
<dbReference type="HAMAP" id="MF_00456">
    <property type="entry name" value="ProB"/>
    <property type="match status" value="1"/>
</dbReference>
<dbReference type="Proteomes" id="UP000620366">
    <property type="component" value="Unassembled WGS sequence"/>
</dbReference>
<evidence type="ECO:0000256" key="5">
    <source>
        <dbReference type="ARBA" id="ARBA00022741"/>
    </source>
</evidence>
<feature type="binding site" evidence="8">
    <location>
        <position position="137"/>
    </location>
    <ligand>
        <name>substrate</name>
    </ligand>
</feature>
<keyword evidence="4 8" id="KW-0808">Transferase</keyword>
<dbReference type="SUPFAM" id="SSF53633">
    <property type="entry name" value="Carbamate kinase-like"/>
    <property type="match status" value="1"/>
</dbReference>
<name>A0A926HUQ3_9FIRM</name>
<dbReference type="AlphaFoldDB" id="A0A926HUQ3"/>
<dbReference type="GO" id="GO:0055129">
    <property type="term" value="P:L-proline biosynthetic process"/>
    <property type="evidence" value="ECO:0007669"/>
    <property type="project" value="UniProtKB-UniRule"/>
</dbReference>
<feature type="binding site" evidence="8">
    <location>
        <position position="149"/>
    </location>
    <ligand>
        <name>substrate</name>
    </ligand>
</feature>
<feature type="binding site" evidence="8">
    <location>
        <begin position="169"/>
        <end position="170"/>
    </location>
    <ligand>
        <name>ATP</name>
        <dbReference type="ChEBI" id="CHEBI:30616"/>
    </ligand>
</feature>
<evidence type="ECO:0000259" key="9">
    <source>
        <dbReference type="Pfam" id="PF00696"/>
    </source>
</evidence>
<comment type="caution">
    <text evidence="10">The sequence shown here is derived from an EMBL/GenBank/DDBJ whole genome shotgun (WGS) entry which is preliminary data.</text>
</comment>
<evidence type="ECO:0000256" key="6">
    <source>
        <dbReference type="ARBA" id="ARBA00022777"/>
    </source>
</evidence>
<feature type="domain" description="Aspartate/glutamate/uridylate kinase" evidence="9">
    <location>
        <begin position="6"/>
        <end position="235"/>
    </location>
</feature>
<dbReference type="PANTHER" id="PTHR43654:SF1">
    <property type="entry name" value="ISOPENTENYL PHOSPHATE KINASE"/>
    <property type="match status" value="1"/>
</dbReference>
<keyword evidence="2 8" id="KW-0028">Amino-acid biosynthesis</keyword>
<feature type="binding site" evidence="8">
    <location>
        <position position="50"/>
    </location>
    <ligand>
        <name>substrate</name>
    </ligand>
</feature>
<evidence type="ECO:0000313" key="11">
    <source>
        <dbReference type="Proteomes" id="UP000620366"/>
    </source>
</evidence>
<dbReference type="PIRSF" id="PIRSF000729">
    <property type="entry name" value="GK"/>
    <property type="match status" value="1"/>
</dbReference>
<dbReference type="PANTHER" id="PTHR43654">
    <property type="entry name" value="GLUTAMATE 5-KINASE"/>
    <property type="match status" value="1"/>
</dbReference>
<evidence type="ECO:0000256" key="3">
    <source>
        <dbReference type="ARBA" id="ARBA00022650"/>
    </source>
</evidence>
<evidence type="ECO:0000256" key="1">
    <source>
        <dbReference type="ARBA" id="ARBA00022490"/>
    </source>
</evidence>
<dbReference type="PROSITE" id="PS00902">
    <property type="entry name" value="GLUTAMATE_5_KINASE"/>
    <property type="match status" value="1"/>
</dbReference>
<dbReference type="Gene3D" id="3.40.1160.10">
    <property type="entry name" value="Acetylglutamate kinase-like"/>
    <property type="match status" value="1"/>
</dbReference>
<dbReference type="PRINTS" id="PR00474">
    <property type="entry name" value="GLU5KINASE"/>
</dbReference>
<gene>
    <name evidence="8 10" type="primary">proB</name>
    <name evidence="10" type="ORF">H8695_10685</name>
</gene>
<protein>
    <recommendedName>
        <fullName evidence="8">Glutamate 5-kinase</fullName>
        <ecNumber evidence="8">2.7.2.11</ecNumber>
    </recommendedName>
    <alternativeName>
        <fullName evidence="8">Gamma-glutamyl kinase</fullName>
        <shortName evidence="8">GK</shortName>
    </alternativeName>
</protein>
<dbReference type="GO" id="GO:0004349">
    <property type="term" value="F:glutamate 5-kinase activity"/>
    <property type="evidence" value="ECO:0007669"/>
    <property type="project" value="UniProtKB-UniRule"/>
</dbReference>
<sequence>MEKPSRVVVKIGSSSLTYENGKLNLRRMDRLVRVLSDLQNSGVQVVLVSSGAISVGFRKLGLPEKPHDIPGKQASAAVGQCELMYTYDKLFSEYGHAVAQVLLTRDVVENAEMNENAVNTFDTLLGLGAIPIVNENDTVSIDEIKIGDNDTLSAMVATMVRADLLVLMSDIDGLYDSDPHTNPGARLIERVERITDEIMALGGGSASAVGTGGMLTKLTAAKTVTAQGIDMVIVSAENPDILYDVLDGKPAGTRFAAQ</sequence>
<dbReference type="InterPro" id="IPR001048">
    <property type="entry name" value="Asp/Glu/Uridylate_kinase"/>
</dbReference>
<comment type="catalytic activity">
    <reaction evidence="8">
        <text>L-glutamate + ATP = L-glutamyl 5-phosphate + ADP</text>
        <dbReference type="Rhea" id="RHEA:14877"/>
        <dbReference type="ChEBI" id="CHEBI:29985"/>
        <dbReference type="ChEBI" id="CHEBI:30616"/>
        <dbReference type="ChEBI" id="CHEBI:58274"/>
        <dbReference type="ChEBI" id="CHEBI:456216"/>
        <dbReference type="EC" id="2.7.2.11"/>
    </reaction>
</comment>
<keyword evidence="1 8" id="KW-0963">Cytoplasm</keyword>
<dbReference type="InterPro" id="IPR019797">
    <property type="entry name" value="Glutamate_5-kinase_CS"/>
</dbReference>
<dbReference type="GO" id="GO:0005524">
    <property type="term" value="F:ATP binding"/>
    <property type="evidence" value="ECO:0007669"/>
    <property type="project" value="UniProtKB-KW"/>
</dbReference>